<dbReference type="Proteomes" id="UP000308652">
    <property type="component" value="Unassembled WGS sequence"/>
</dbReference>
<organism evidence="1 2">
    <name type="scientific">Crucibulum laeve</name>
    <dbReference type="NCBI Taxonomy" id="68775"/>
    <lineage>
        <taxon>Eukaryota</taxon>
        <taxon>Fungi</taxon>
        <taxon>Dikarya</taxon>
        <taxon>Basidiomycota</taxon>
        <taxon>Agaricomycotina</taxon>
        <taxon>Agaricomycetes</taxon>
        <taxon>Agaricomycetidae</taxon>
        <taxon>Agaricales</taxon>
        <taxon>Agaricineae</taxon>
        <taxon>Nidulariaceae</taxon>
        <taxon>Crucibulum</taxon>
    </lineage>
</organism>
<name>A0A5C3LJ75_9AGAR</name>
<accession>A0A5C3LJ75</accession>
<dbReference type="EMBL" id="ML213654">
    <property type="protein sequence ID" value="TFK33154.1"/>
    <property type="molecule type" value="Genomic_DNA"/>
</dbReference>
<evidence type="ECO:0000313" key="1">
    <source>
        <dbReference type="EMBL" id="TFK33154.1"/>
    </source>
</evidence>
<reference evidence="1 2" key="1">
    <citation type="journal article" date="2019" name="Nat. Ecol. Evol.">
        <title>Megaphylogeny resolves global patterns of mushroom evolution.</title>
        <authorList>
            <person name="Varga T."/>
            <person name="Krizsan K."/>
            <person name="Foldi C."/>
            <person name="Dima B."/>
            <person name="Sanchez-Garcia M."/>
            <person name="Sanchez-Ramirez S."/>
            <person name="Szollosi G.J."/>
            <person name="Szarkandi J.G."/>
            <person name="Papp V."/>
            <person name="Albert L."/>
            <person name="Andreopoulos W."/>
            <person name="Angelini C."/>
            <person name="Antonin V."/>
            <person name="Barry K.W."/>
            <person name="Bougher N.L."/>
            <person name="Buchanan P."/>
            <person name="Buyck B."/>
            <person name="Bense V."/>
            <person name="Catcheside P."/>
            <person name="Chovatia M."/>
            <person name="Cooper J."/>
            <person name="Damon W."/>
            <person name="Desjardin D."/>
            <person name="Finy P."/>
            <person name="Geml J."/>
            <person name="Haridas S."/>
            <person name="Hughes K."/>
            <person name="Justo A."/>
            <person name="Karasinski D."/>
            <person name="Kautmanova I."/>
            <person name="Kiss B."/>
            <person name="Kocsube S."/>
            <person name="Kotiranta H."/>
            <person name="LaButti K.M."/>
            <person name="Lechner B.E."/>
            <person name="Liimatainen K."/>
            <person name="Lipzen A."/>
            <person name="Lukacs Z."/>
            <person name="Mihaltcheva S."/>
            <person name="Morgado L.N."/>
            <person name="Niskanen T."/>
            <person name="Noordeloos M.E."/>
            <person name="Ohm R.A."/>
            <person name="Ortiz-Santana B."/>
            <person name="Ovrebo C."/>
            <person name="Racz N."/>
            <person name="Riley R."/>
            <person name="Savchenko A."/>
            <person name="Shiryaev A."/>
            <person name="Soop K."/>
            <person name="Spirin V."/>
            <person name="Szebenyi C."/>
            <person name="Tomsovsky M."/>
            <person name="Tulloss R.E."/>
            <person name="Uehling J."/>
            <person name="Grigoriev I.V."/>
            <person name="Vagvolgyi C."/>
            <person name="Papp T."/>
            <person name="Martin F.M."/>
            <person name="Miettinen O."/>
            <person name="Hibbett D.S."/>
            <person name="Nagy L.G."/>
        </authorList>
    </citation>
    <scope>NUCLEOTIDE SEQUENCE [LARGE SCALE GENOMIC DNA]</scope>
    <source>
        <strain evidence="1 2">CBS 166.37</strain>
    </source>
</reference>
<keyword evidence="2" id="KW-1185">Reference proteome</keyword>
<sequence>MIWMPNLLTTRRPIMAVSSENVEEASRPDHVLRNILFAIDRNVNAAKRPVESCQKLLNESTEAVHTVSEILNILRTDAIVPASIYFSSTIGTLERHVNQLLEHVITN</sequence>
<dbReference type="AlphaFoldDB" id="A0A5C3LJ75"/>
<protein>
    <submittedName>
        <fullName evidence="1">Uncharacterized protein</fullName>
    </submittedName>
</protein>
<proteinExistence type="predicted"/>
<gene>
    <name evidence="1" type="ORF">BDQ12DRAFT_448040</name>
</gene>
<evidence type="ECO:0000313" key="2">
    <source>
        <dbReference type="Proteomes" id="UP000308652"/>
    </source>
</evidence>